<comment type="caution">
    <text evidence="1">The sequence shown here is derived from an EMBL/GenBank/DDBJ whole genome shotgun (WGS) entry which is preliminary data.</text>
</comment>
<organism evidence="1 2">
    <name type="scientific">Mycena albidolilacea</name>
    <dbReference type="NCBI Taxonomy" id="1033008"/>
    <lineage>
        <taxon>Eukaryota</taxon>
        <taxon>Fungi</taxon>
        <taxon>Dikarya</taxon>
        <taxon>Basidiomycota</taxon>
        <taxon>Agaricomycotina</taxon>
        <taxon>Agaricomycetes</taxon>
        <taxon>Agaricomycetidae</taxon>
        <taxon>Agaricales</taxon>
        <taxon>Marasmiineae</taxon>
        <taxon>Mycenaceae</taxon>
        <taxon>Mycena</taxon>
    </lineage>
</organism>
<gene>
    <name evidence="1" type="ORF">DFH08DRAFT_897058</name>
</gene>
<accession>A0AAD7EDH2</accession>
<dbReference type="EMBL" id="JARIHO010000072">
    <property type="protein sequence ID" value="KAJ7312465.1"/>
    <property type="molecule type" value="Genomic_DNA"/>
</dbReference>
<dbReference type="AlphaFoldDB" id="A0AAD7EDH2"/>
<proteinExistence type="predicted"/>
<dbReference type="Proteomes" id="UP001218218">
    <property type="component" value="Unassembled WGS sequence"/>
</dbReference>
<evidence type="ECO:0000313" key="1">
    <source>
        <dbReference type="EMBL" id="KAJ7312465.1"/>
    </source>
</evidence>
<reference evidence="1" key="1">
    <citation type="submission" date="2023-03" db="EMBL/GenBank/DDBJ databases">
        <title>Massive genome expansion in bonnet fungi (Mycena s.s.) driven by repeated elements and novel gene families across ecological guilds.</title>
        <authorList>
            <consortium name="Lawrence Berkeley National Laboratory"/>
            <person name="Harder C.B."/>
            <person name="Miyauchi S."/>
            <person name="Viragh M."/>
            <person name="Kuo A."/>
            <person name="Thoen E."/>
            <person name="Andreopoulos B."/>
            <person name="Lu D."/>
            <person name="Skrede I."/>
            <person name="Drula E."/>
            <person name="Henrissat B."/>
            <person name="Morin E."/>
            <person name="Kohler A."/>
            <person name="Barry K."/>
            <person name="LaButti K."/>
            <person name="Morin E."/>
            <person name="Salamov A."/>
            <person name="Lipzen A."/>
            <person name="Mereny Z."/>
            <person name="Hegedus B."/>
            <person name="Baldrian P."/>
            <person name="Stursova M."/>
            <person name="Weitz H."/>
            <person name="Taylor A."/>
            <person name="Grigoriev I.V."/>
            <person name="Nagy L.G."/>
            <person name="Martin F."/>
            <person name="Kauserud H."/>
        </authorList>
    </citation>
    <scope>NUCLEOTIDE SEQUENCE</scope>
    <source>
        <strain evidence="1">CBHHK002</strain>
    </source>
</reference>
<keyword evidence="2" id="KW-1185">Reference proteome</keyword>
<protein>
    <submittedName>
        <fullName evidence="1">Uncharacterized protein</fullName>
    </submittedName>
</protein>
<evidence type="ECO:0000313" key="2">
    <source>
        <dbReference type="Proteomes" id="UP001218218"/>
    </source>
</evidence>
<sequence length="165" mass="18536">MPVLDASLTKAIMSHLHDPRNKPCGLAVLPDWAWPKSFENSDASDPDCLSPVTDREYFYQIGLAILNQAIFLILLEDLRGMPAGYSQAIQGAVTSAPILRMIMGKIDLRLVGYVKNVDKGFQIFVGLHWLKSGGDMPKLLRWLQPIFEPLVWVARAAYIEFIRPL</sequence>
<name>A0AAD7EDH2_9AGAR</name>